<dbReference type="GO" id="GO:0006817">
    <property type="term" value="P:phosphate ion transport"/>
    <property type="evidence" value="ECO:0007669"/>
    <property type="project" value="UniProtKB-KW"/>
</dbReference>
<dbReference type="EMBL" id="CADCWN010000055">
    <property type="protein sequence ID" value="CAA9556999.1"/>
    <property type="molecule type" value="Genomic_DNA"/>
</dbReference>
<dbReference type="InterPro" id="IPR028366">
    <property type="entry name" value="PhoU"/>
</dbReference>
<evidence type="ECO:0000256" key="3">
    <source>
        <dbReference type="ARBA" id="ARBA00011738"/>
    </source>
</evidence>
<dbReference type="AlphaFoldDB" id="A0A6J4USW3"/>
<dbReference type="Pfam" id="PF01895">
    <property type="entry name" value="PhoU"/>
    <property type="match status" value="2"/>
</dbReference>
<keyword evidence="5 8" id="KW-0963">Cytoplasm</keyword>
<dbReference type="PANTHER" id="PTHR42930:SF3">
    <property type="entry name" value="PHOSPHATE-SPECIFIC TRANSPORT SYSTEM ACCESSORY PROTEIN PHOU"/>
    <property type="match status" value="1"/>
</dbReference>
<evidence type="ECO:0000256" key="2">
    <source>
        <dbReference type="ARBA" id="ARBA00008107"/>
    </source>
</evidence>
<dbReference type="FunFam" id="1.20.58.220:FF:000004">
    <property type="entry name" value="Phosphate-specific transport system accessory protein PhoU"/>
    <property type="match status" value="1"/>
</dbReference>
<dbReference type="Gene3D" id="1.20.58.220">
    <property type="entry name" value="Phosphate transport system protein phou homolog 2, domain 2"/>
    <property type="match status" value="1"/>
</dbReference>
<evidence type="ECO:0000256" key="7">
    <source>
        <dbReference type="ARBA" id="ARBA00056181"/>
    </source>
</evidence>
<evidence type="ECO:0000256" key="8">
    <source>
        <dbReference type="PIRNR" id="PIRNR003107"/>
    </source>
</evidence>
<comment type="subunit">
    <text evidence="3 8">Homodimer.</text>
</comment>
<organism evidence="10">
    <name type="scientific">uncultured Thermomicrobiales bacterium</name>
    <dbReference type="NCBI Taxonomy" id="1645740"/>
    <lineage>
        <taxon>Bacteria</taxon>
        <taxon>Pseudomonadati</taxon>
        <taxon>Thermomicrobiota</taxon>
        <taxon>Thermomicrobia</taxon>
        <taxon>Thermomicrobiales</taxon>
        <taxon>environmental samples</taxon>
    </lineage>
</organism>
<keyword evidence="6 8" id="KW-0592">Phosphate transport</keyword>
<feature type="domain" description="PhoU" evidence="9">
    <location>
        <begin position="120"/>
        <end position="205"/>
    </location>
</feature>
<dbReference type="InterPro" id="IPR038078">
    <property type="entry name" value="PhoU-like_sf"/>
</dbReference>
<evidence type="ECO:0000259" key="9">
    <source>
        <dbReference type="Pfam" id="PF01895"/>
    </source>
</evidence>
<dbReference type="NCBIfam" id="TIGR02135">
    <property type="entry name" value="phoU_full"/>
    <property type="match status" value="1"/>
</dbReference>
<dbReference type="PANTHER" id="PTHR42930">
    <property type="entry name" value="PHOSPHATE-SPECIFIC TRANSPORT SYSTEM ACCESSORY PROTEIN PHOU"/>
    <property type="match status" value="1"/>
</dbReference>
<evidence type="ECO:0000256" key="5">
    <source>
        <dbReference type="ARBA" id="ARBA00022490"/>
    </source>
</evidence>
<sequence length="222" mass="25117">MPREGFERQLRAIQHEILTLGSMSAVAVERSVTALRRRDAALAETVVENDGPIDTLAYDIEERALLIIATQQPLAGDLRIVASVIAIAGELERIGDYAEGIAKLALLNLDEPPIKPLIDIPRMAELSIDMLRRSLDAFIDRDTLTAHEIWREDDVIDDLQDQVYREILTYMAEDPQKITRGTRLLWVAHNLERIADRVTNICERTIFMVTGERSQYITRTPG</sequence>
<name>A0A6J4USW3_9BACT</name>
<evidence type="ECO:0000313" key="10">
    <source>
        <dbReference type="EMBL" id="CAA9556999.1"/>
    </source>
</evidence>
<dbReference type="GO" id="GO:0030643">
    <property type="term" value="P:intracellular phosphate ion homeostasis"/>
    <property type="evidence" value="ECO:0007669"/>
    <property type="project" value="InterPro"/>
</dbReference>
<feature type="domain" description="PhoU" evidence="9">
    <location>
        <begin position="18"/>
        <end position="104"/>
    </location>
</feature>
<protein>
    <recommendedName>
        <fullName evidence="8">Phosphate-specific transport system accessory protein PhoU</fullName>
    </recommendedName>
</protein>
<comment type="similarity">
    <text evidence="2 8">Belongs to the PhoU family.</text>
</comment>
<evidence type="ECO:0000256" key="1">
    <source>
        <dbReference type="ARBA" id="ARBA00004496"/>
    </source>
</evidence>
<reference evidence="10" key="1">
    <citation type="submission" date="2020-02" db="EMBL/GenBank/DDBJ databases">
        <authorList>
            <person name="Meier V. D."/>
        </authorList>
    </citation>
    <scope>NUCLEOTIDE SEQUENCE</scope>
    <source>
        <strain evidence="10">AVDCRST_MAG18</strain>
    </source>
</reference>
<evidence type="ECO:0000256" key="4">
    <source>
        <dbReference type="ARBA" id="ARBA00022448"/>
    </source>
</evidence>
<gene>
    <name evidence="10" type="ORF">AVDCRST_MAG18-750</name>
</gene>
<dbReference type="PIRSF" id="PIRSF003107">
    <property type="entry name" value="PhoU"/>
    <property type="match status" value="1"/>
</dbReference>
<dbReference type="InterPro" id="IPR026022">
    <property type="entry name" value="PhoU_dom"/>
</dbReference>
<evidence type="ECO:0000256" key="6">
    <source>
        <dbReference type="ARBA" id="ARBA00022592"/>
    </source>
</evidence>
<dbReference type="SUPFAM" id="SSF109755">
    <property type="entry name" value="PhoU-like"/>
    <property type="match status" value="1"/>
</dbReference>
<dbReference type="GO" id="GO:0045936">
    <property type="term" value="P:negative regulation of phosphate metabolic process"/>
    <property type="evidence" value="ECO:0007669"/>
    <property type="project" value="InterPro"/>
</dbReference>
<accession>A0A6J4USW3</accession>
<keyword evidence="4 8" id="KW-0813">Transport</keyword>
<proteinExistence type="inferred from homology"/>
<dbReference type="GO" id="GO:0005737">
    <property type="term" value="C:cytoplasm"/>
    <property type="evidence" value="ECO:0007669"/>
    <property type="project" value="UniProtKB-SubCell"/>
</dbReference>
<comment type="function">
    <text evidence="7 8">Plays a role in the regulation of phosphate uptake.</text>
</comment>
<comment type="subcellular location">
    <subcellularLocation>
        <location evidence="1 8">Cytoplasm</location>
    </subcellularLocation>
</comment>